<feature type="binding site" evidence="10">
    <location>
        <begin position="169"/>
        <end position="171"/>
    </location>
    <ligand>
        <name>substrate</name>
    </ligand>
</feature>
<evidence type="ECO:0000256" key="8">
    <source>
        <dbReference type="ARBA" id="ARBA00022723"/>
    </source>
</evidence>
<keyword evidence="10 11" id="KW-0119">Carbohydrate metabolism</keyword>
<evidence type="ECO:0000256" key="4">
    <source>
        <dbReference type="ARBA" id="ARBA00001947"/>
    </source>
</evidence>
<dbReference type="NCBIfam" id="TIGR01163">
    <property type="entry name" value="rpe"/>
    <property type="match status" value="1"/>
</dbReference>
<dbReference type="RefSeq" id="WP_219965250.1">
    <property type="nucleotide sequence ID" value="NZ_JAGFNZ010000002.1"/>
</dbReference>
<feature type="binding site" evidence="10">
    <location>
        <position position="64"/>
    </location>
    <ligand>
        <name>substrate</name>
    </ligand>
</feature>
<comment type="cofactor">
    <cofactor evidence="10">
        <name>a divalent metal cation</name>
        <dbReference type="ChEBI" id="CHEBI:60240"/>
    </cofactor>
    <text evidence="10">Binds 1 divalent metal cation per subunit.</text>
</comment>
<sequence>MLIAPSVLASDFSQLGNEVRRMDLCGADWIHLDVMDGHFVPNLTFGAPVVKAVRGFTKRPFDVHLMIDEPLRYVPDFLDAGADIITFHIESKSDPEKTLEAIRAGGAKPALSVKPGTPAEAVFPFLDRLSMVLVMTVEPGFGGQSFMADMMDKICVLKARKPDLLIQVDGGINLETIRVAAQAGADVSVAGTSIFKAEDPAQAIKDLKAAAAQ</sequence>
<dbReference type="InterPro" id="IPR000056">
    <property type="entry name" value="Ribul_P_3_epim-like"/>
</dbReference>
<comment type="cofactor">
    <cofactor evidence="4">
        <name>Zn(2+)</name>
        <dbReference type="ChEBI" id="CHEBI:29105"/>
    </cofactor>
</comment>
<proteinExistence type="inferred from homology"/>
<comment type="catalytic activity">
    <reaction evidence="1 10 11">
        <text>D-ribulose 5-phosphate = D-xylulose 5-phosphate</text>
        <dbReference type="Rhea" id="RHEA:13677"/>
        <dbReference type="ChEBI" id="CHEBI:57737"/>
        <dbReference type="ChEBI" id="CHEBI:58121"/>
        <dbReference type="EC" id="5.1.3.1"/>
    </reaction>
</comment>
<dbReference type="EC" id="5.1.3.1" evidence="7 10"/>
<dbReference type="SUPFAM" id="SSF51366">
    <property type="entry name" value="Ribulose-phoshate binding barrel"/>
    <property type="match status" value="1"/>
</dbReference>
<dbReference type="HAMAP" id="MF_02227">
    <property type="entry name" value="RPE"/>
    <property type="match status" value="1"/>
</dbReference>
<dbReference type="PIRSF" id="PIRSF001461">
    <property type="entry name" value="RPE"/>
    <property type="match status" value="1"/>
</dbReference>
<dbReference type="Pfam" id="PF00834">
    <property type="entry name" value="Ribul_P_3_epim"/>
    <property type="match status" value="1"/>
</dbReference>
<dbReference type="PANTHER" id="PTHR11749">
    <property type="entry name" value="RIBULOSE-5-PHOSPHATE-3-EPIMERASE"/>
    <property type="match status" value="1"/>
</dbReference>
<evidence type="ECO:0000313" key="13">
    <source>
        <dbReference type="Proteomes" id="UP000719942"/>
    </source>
</evidence>
<feature type="binding site" evidence="10">
    <location>
        <begin position="140"/>
        <end position="143"/>
    </location>
    <ligand>
        <name>substrate</name>
    </ligand>
</feature>
<dbReference type="GO" id="GO:0004750">
    <property type="term" value="F:D-ribulose-phosphate 3-epimerase activity"/>
    <property type="evidence" value="ECO:0007669"/>
    <property type="project" value="UniProtKB-EC"/>
</dbReference>
<evidence type="ECO:0000256" key="5">
    <source>
        <dbReference type="ARBA" id="ARBA00001954"/>
    </source>
</evidence>
<name>A0ABS7DNJ9_9FIRM</name>
<comment type="pathway">
    <text evidence="10">Carbohydrate degradation.</text>
</comment>
<comment type="cofactor">
    <cofactor evidence="2">
        <name>Mn(2+)</name>
        <dbReference type="ChEBI" id="CHEBI:29035"/>
    </cofactor>
</comment>
<dbReference type="InterPro" id="IPR026019">
    <property type="entry name" value="Ribul_P_3_epim"/>
</dbReference>
<dbReference type="NCBIfam" id="NF004076">
    <property type="entry name" value="PRK05581.1-4"/>
    <property type="match status" value="1"/>
</dbReference>
<evidence type="ECO:0000256" key="3">
    <source>
        <dbReference type="ARBA" id="ARBA00001941"/>
    </source>
</evidence>
<keyword evidence="13" id="KW-1185">Reference proteome</keyword>
<feature type="active site" description="Proton acceptor" evidence="10">
    <location>
        <position position="33"/>
    </location>
</feature>
<feature type="binding site" evidence="10">
    <location>
        <position position="6"/>
    </location>
    <ligand>
        <name>substrate</name>
    </ligand>
</feature>
<keyword evidence="8 10" id="KW-0479">Metal-binding</keyword>
<dbReference type="InterPro" id="IPR011060">
    <property type="entry name" value="RibuloseP-bd_barrel"/>
</dbReference>
<comment type="function">
    <text evidence="10">Catalyzes the reversible epimerization of D-ribulose 5-phosphate to D-xylulose 5-phosphate.</text>
</comment>
<evidence type="ECO:0000256" key="7">
    <source>
        <dbReference type="ARBA" id="ARBA00013188"/>
    </source>
</evidence>
<comment type="cofactor">
    <cofactor evidence="3">
        <name>Co(2+)</name>
        <dbReference type="ChEBI" id="CHEBI:48828"/>
    </cofactor>
</comment>
<feature type="binding site" evidence="10">
    <location>
        <position position="33"/>
    </location>
    <ligand>
        <name>a divalent metal cation</name>
        <dbReference type="ChEBI" id="CHEBI:60240"/>
    </ligand>
</feature>
<feature type="binding site" evidence="10">
    <location>
        <position position="64"/>
    </location>
    <ligand>
        <name>a divalent metal cation</name>
        <dbReference type="ChEBI" id="CHEBI:60240"/>
    </ligand>
</feature>
<comment type="similarity">
    <text evidence="6 10 11">Belongs to the ribulose-phosphate 3-epimerase family.</text>
</comment>
<dbReference type="Proteomes" id="UP000719942">
    <property type="component" value="Unassembled WGS sequence"/>
</dbReference>
<dbReference type="CDD" id="cd00429">
    <property type="entry name" value="RPE"/>
    <property type="match status" value="1"/>
</dbReference>
<keyword evidence="9 10" id="KW-0413">Isomerase</keyword>
<protein>
    <recommendedName>
        <fullName evidence="7 10">Ribulose-phosphate 3-epimerase</fullName>
        <ecNumber evidence="7 10">5.1.3.1</ecNumber>
    </recommendedName>
</protein>
<dbReference type="PROSITE" id="PS01085">
    <property type="entry name" value="RIBUL_P_3_EPIMER_1"/>
    <property type="match status" value="1"/>
</dbReference>
<dbReference type="Gene3D" id="3.20.20.70">
    <property type="entry name" value="Aldolase class I"/>
    <property type="match status" value="1"/>
</dbReference>
<comment type="caution">
    <text evidence="12">The sequence shown here is derived from an EMBL/GenBank/DDBJ whole genome shotgun (WGS) entry which is preliminary data.</text>
</comment>
<feature type="binding site" evidence="10">
    <location>
        <position position="169"/>
    </location>
    <ligand>
        <name>a divalent metal cation</name>
        <dbReference type="ChEBI" id="CHEBI:60240"/>
    </ligand>
</feature>
<evidence type="ECO:0000256" key="2">
    <source>
        <dbReference type="ARBA" id="ARBA00001936"/>
    </source>
</evidence>
<dbReference type="InterPro" id="IPR013785">
    <property type="entry name" value="Aldolase_TIM"/>
</dbReference>
<accession>A0ABS7DNJ9</accession>
<feature type="binding site" evidence="10">
    <location>
        <position position="31"/>
    </location>
    <ligand>
        <name>a divalent metal cation</name>
        <dbReference type="ChEBI" id="CHEBI:60240"/>
    </ligand>
</feature>
<evidence type="ECO:0000256" key="10">
    <source>
        <dbReference type="HAMAP-Rule" id="MF_02227"/>
    </source>
</evidence>
<dbReference type="PROSITE" id="PS01086">
    <property type="entry name" value="RIBUL_P_3_EPIMER_2"/>
    <property type="match status" value="1"/>
</dbReference>
<organism evidence="12 13">
    <name type="scientific">Caproiciproducens faecalis</name>
    <dbReference type="NCBI Taxonomy" id="2820301"/>
    <lineage>
        <taxon>Bacteria</taxon>
        <taxon>Bacillati</taxon>
        <taxon>Bacillota</taxon>
        <taxon>Clostridia</taxon>
        <taxon>Eubacteriales</taxon>
        <taxon>Acutalibacteraceae</taxon>
        <taxon>Caproiciproducens</taxon>
    </lineage>
</organism>
<evidence type="ECO:0000256" key="11">
    <source>
        <dbReference type="PIRNR" id="PIRNR001461"/>
    </source>
</evidence>
<comment type="cofactor">
    <cofactor evidence="5">
        <name>Fe(2+)</name>
        <dbReference type="ChEBI" id="CHEBI:29033"/>
    </cofactor>
</comment>
<evidence type="ECO:0000256" key="6">
    <source>
        <dbReference type="ARBA" id="ARBA00009541"/>
    </source>
</evidence>
<evidence type="ECO:0000313" key="12">
    <source>
        <dbReference type="EMBL" id="MBW7572878.1"/>
    </source>
</evidence>
<evidence type="ECO:0000256" key="9">
    <source>
        <dbReference type="ARBA" id="ARBA00023235"/>
    </source>
</evidence>
<feature type="active site" description="Proton donor" evidence="10">
    <location>
        <position position="169"/>
    </location>
</feature>
<dbReference type="EMBL" id="JAGFNZ010000002">
    <property type="protein sequence ID" value="MBW7572878.1"/>
    <property type="molecule type" value="Genomic_DNA"/>
</dbReference>
<evidence type="ECO:0000256" key="1">
    <source>
        <dbReference type="ARBA" id="ARBA00001782"/>
    </source>
</evidence>
<gene>
    <name evidence="10 12" type="primary">rpe</name>
    <name evidence="12" type="ORF">J5W02_08615</name>
</gene>
<reference evidence="12 13" key="1">
    <citation type="submission" date="2021-03" db="EMBL/GenBank/DDBJ databases">
        <title>Caproiciproducens sp. nov. isolated from feces of cow.</title>
        <authorList>
            <person name="Choi J.-Y."/>
        </authorList>
    </citation>
    <scope>NUCLEOTIDE SEQUENCE [LARGE SCALE GENOMIC DNA]</scope>
    <source>
        <strain evidence="12 13">AGMB10547</strain>
    </source>
</reference>
<comment type="caution">
    <text evidence="10">Lacks conserved residue(s) required for the propagation of feature annotation.</text>
</comment>